<name>A0A9D4JWH7_DREPO</name>
<evidence type="ECO:0000256" key="1">
    <source>
        <dbReference type="SAM" id="MobiDB-lite"/>
    </source>
</evidence>
<evidence type="ECO:0000313" key="3">
    <source>
        <dbReference type="Proteomes" id="UP000828390"/>
    </source>
</evidence>
<feature type="region of interest" description="Disordered" evidence="1">
    <location>
        <begin position="28"/>
        <end position="47"/>
    </location>
</feature>
<dbReference type="EMBL" id="JAIWYP010000005">
    <property type="protein sequence ID" value="KAH3827345.1"/>
    <property type="molecule type" value="Genomic_DNA"/>
</dbReference>
<comment type="caution">
    <text evidence="2">The sequence shown here is derived from an EMBL/GenBank/DDBJ whole genome shotgun (WGS) entry which is preliminary data.</text>
</comment>
<reference evidence="2" key="2">
    <citation type="submission" date="2020-11" db="EMBL/GenBank/DDBJ databases">
        <authorList>
            <person name="McCartney M.A."/>
            <person name="Auch B."/>
            <person name="Kono T."/>
            <person name="Mallez S."/>
            <person name="Becker A."/>
            <person name="Gohl D.M."/>
            <person name="Silverstein K.A.T."/>
            <person name="Koren S."/>
            <person name="Bechman K.B."/>
            <person name="Herman A."/>
            <person name="Abrahante J.E."/>
            <person name="Garbe J."/>
        </authorList>
    </citation>
    <scope>NUCLEOTIDE SEQUENCE</scope>
    <source>
        <strain evidence="2">Duluth1</strain>
        <tissue evidence="2">Whole animal</tissue>
    </source>
</reference>
<protein>
    <submittedName>
        <fullName evidence="2">Uncharacterized protein</fullName>
    </submittedName>
</protein>
<gene>
    <name evidence="2" type="ORF">DPMN_129278</name>
</gene>
<accession>A0A9D4JWH7</accession>
<dbReference type="AlphaFoldDB" id="A0A9D4JWH7"/>
<keyword evidence="3" id="KW-1185">Reference proteome</keyword>
<dbReference type="Proteomes" id="UP000828390">
    <property type="component" value="Unassembled WGS sequence"/>
</dbReference>
<reference evidence="2" key="1">
    <citation type="journal article" date="2019" name="bioRxiv">
        <title>The Genome of the Zebra Mussel, Dreissena polymorpha: A Resource for Invasive Species Research.</title>
        <authorList>
            <person name="McCartney M.A."/>
            <person name="Auch B."/>
            <person name="Kono T."/>
            <person name="Mallez S."/>
            <person name="Zhang Y."/>
            <person name="Obille A."/>
            <person name="Becker A."/>
            <person name="Abrahante J.E."/>
            <person name="Garbe J."/>
            <person name="Badalamenti J.P."/>
            <person name="Herman A."/>
            <person name="Mangelson H."/>
            <person name="Liachko I."/>
            <person name="Sullivan S."/>
            <person name="Sone E.D."/>
            <person name="Koren S."/>
            <person name="Silverstein K.A.T."/>
            <person name="Beckman K.B."/>
            <person name="Gohl D.M."/>
        </authorList>
    </citation>
    <scope>NUCLEOTIDE SEQUENCE</scope>
    <source>
        <strain evidence="2">Duluth1</strain>
        <tissue evidence="2">Whole animal</tissue>
    </source>
</reference>
<feature type="compositionally biased region" description="Polar residues" evidence="1">
    <location>
        <begin position="37"/>
        <end position="47"/>
    </location>
</feature>
<evidence type="ECO:0000313" key="2">
    <source>
        <dbReference type="EMBL" id="KAH3827345.1"/>
    </source>
</evidence>
<proteinExistence type="predicted"/>
<sequence length="91" mass="10145">MLRLSNILDMDLVLDDCDESCHGAAAVHGLRPDDSTNESCTVGESNPNDFRGLPQQIDSLLCNEYIGSIFEHTENVYHNYLQSLWAVGRGF</sequence>
<organism evidence="2 3">
    <name type="scientific">Dreissena polymorpha</name>
    <name type="common">Zebra mussel</name>
    <name type="synonym">Mytilus polymorpha</name>
    <dbReference type="NCBI Taxonomy" id="45954"/>
    <lineage>
        <taxon>Eukaryota</taxon>
        <taxon>Metazoa</taxon>
        <taxon>Spiralia</taxon>
        <taxon>Lophotrochozoa</taxon>
        <taxon>Mollusca</taxon>
        <taxon>Bivalvia</taxon>
        <taxon>Autobranchia</taxon>
        <taxon>Heteroconchia</taxon>
        <taxon>Euheterodonta</taxon>
        <taxon>Imparidentia</taxon>
        <taxon>Neoheterodontei</taxon>
        <taxon>Myida</taxon>
        <taxon>Dreissenoidea</taxon>
        <taxon>Dreissenidae</taxon>
        <taxon>Dreissena</taxon>
    </lineage>
</organism>